<sequence length="870" mass="93080">MLLLKLATFVLGALGQQCFGSKFVVSEPLPSLSGLPDYQRQAAIEAQHRAAQGACKAVGRLALQAAAVHEDCRQTAQALLKQLGDLQRQIGVIERQKDAIAASETGGHRFAYDASRLRTILQVSSQHWSQLVAFNDDTEGAREAVRTITSDQRPEVCLDGHQYEAPLSPKLRAYCQADINAGRLRPSKPAGEDLDLQALLHGLATILERLRQTSQEHHDGVFRRQLEALAQASERVVTNNKVQAAAFQELREQLQSRLAERRHEHQRLASMFTPATPRATQQFAALRNLRSHGGRRHVSQAQQLDSSLHQAPAERSLAETKLMQPTEPSSPRAFLSAMQQTTPRSLRNDRSLRVPTPRSVQDILQQALHEEDRPEPITRPEPVAQSQNRQPNVARQSAPVDTTPSSSPPMRKSSNPSQPAPSRVPKPIFARDHTAQIEQAPSPGVAARASTRGNTAQTPGLLAAPQPRADPLDDLASRVAQLMQDGDDESGEGELGSVDGSPLPSPGASTRSLAQPFGVNAGPSFGLEDMVEQLSPSHAFQTRHQLPRTPTAPTPPLSTPAEPAARPTAVARQPSAPLETESDLVEAAWTPSKHAVAAHPRDPARARLPTSAKRSQARPGVRRIATSLDRSAREANDGTGRFVAVTPSAPEEESRARALTPSAPDEQIGTDAVGDWLDQEADSLYSDISVTLDTAPAAAGASGLDYMPGTASPGVARGAPDVARGAPSPLELPLDLSLGHESPVHEDEWASPAGSLAASQPERLLLPSSPQRVFSKGYAPPSGESLPTSPIQRRTSSTAPSPTYRTQGFKPSQIKQQAGAKAHAGKDHHSGVSSDSKKHGSGAHNWGSASDDIKQGLEEYHSPAPAAAAH</sequence>
<feature type="compositionally biased region" description="Low complexity" evidence="2">
    <location>
        <begin position="813"/>
        <end position="822"/>
    </location>
</feature>
<feature type="compositionally biased region" description="Basic and acidic residues" evidence="2">
    <location>
        <begin position="851"/>
        <end position="861"/>
    </location>
</feature>
<dbReference type="GO" id="GO:0003723">
    <property type="term" value="F:RNA binding"/>
    <property type="evidence" value="ECO:0000318"/>
    <property type="project" value="GO_Central"/>
</dbReference>
<feature type="compositionally biased region" description="Polar residues" evidence="2">
    <location>
        <begin position="785"/>
        <end position="810"/>
    </location>
</feature>
<evidence type="ECO:0000313" key="5">
    <source>
        <dbReference type="EMBL" id="EDQ88356.1"/>
    </source>
</evidence>
<feature type="compositionally biased region" description="Low complexity" evidence="2">
    <location>
        <begin position="727"/>
        <end position="737"/>
    </location>
</feature>
<keyword evidence="3" id="KW-0732">Signal</keyword>
<feature type="domain" description="Hyaluronan/mRNA-binding protein" evidence="4">
    <location>
        <begin position="825"/>
        <end position="859"/>
    </location>
</feature>
<feature type="region of interest" description="Disordered" evidence="2">
    <location>
        <begin position="699"/>
        <end position="870"/>
    </location>
</feature>
<dbReference type="GeneID" id="5892154"/>
<dbReference type="GO" id="GO:0005737">
    <property type="term" value="C:cytoplasm"/>
    <property type="evidence" value="ECO:0000318"/>
    <property type="project" value="GO_Central"/>
</dbReference>
<dbReference type="GO" id="GO:0005634">
    <property type="term" value="C:nucleus"/>
    <property type="evidence" value="ECO:0000318"/>
    <property type="project" value="GO_Central"/>
</dbReference>
<feature type="compositionally biased region" description="Basic and acidic residues" evidence="2">
    <location>
        <begin position="824"/>
        <end position="838"/>
    </location>
</feature>
<dbReference type="PANTHER" id="PTHR12299">
    <property type="entry name" value="HYALURONIC ACID-BINDING PROTEIN 4"/>
    <property type="match status" value="1"/>
</dbReference>
<feature type="chain" id="PRO_5013107580" description="Hyaluronan/mRNA-binding protein domain-containing protein" evidence="3">
    <location>
        <begin position="16"/>
        <end position="870"/>
    </location>
</feature>
<dbReference type="InterPro" id="IPR006861">
    <property type="entry name" value="HABP4_PAIRBP1-bd"/>
</dbReference>
<evidence type="ECO:0000313" key="6">
    <source>
        <dbReference type="Proteomes" id="UP000001357"/>
    </source>
</evidence>
<gene>
    <name evidence="5" type="ORF">MONBRDRAFT_26438</name>
</gene>
<evidence type="ECO:0000256" key="2">
    <source>
        <dbReference type="SAM" id="MobiDB-lite"/>
    </source>
</evidence>
<feature type="compositionally biased region" description="Basic and acidic residues" evidence="2">
    <location>
        <begin position="368"/>
        <end position="378"/>
    </location>
</feature>
<feature type="region of interest" description="Disordered" evidence="2">
    <location>
        <begin position="439"/>
        <end position="525"/>
    </location>
</feature>
<dbReference type="PANTHER" id="PTHR12299:SF17">
    <property type="entry name" value="AT19571P-RELATED"/>
    <property type="match status" value="1"/>
</dbReference>
<name>A9V2D3_MONBE</name>
<accession>A9V2D3</accession>
<evidence type="ECO:0000259" key="4">
    <source>
        <dbReference type="Pfam" id="PF04774"/>
    </source>
</evidence>
<dbReference type="Pfam" id="PF04774">
    <property type="entry name" value="HABP4_PAI-RBP1"/>
    <property type="match status" value="1"/>
</dbReference>
<feature type="region of interest" description="Disordered" evidence="2">
    <location>
        <begin position="538"/>
        <end position="670"/>
    </location>
</feature>
<feature type="region of interest" description="Disordered" evidence="2">
    <location>
        <begin position="320"/>
        <end position="426"/>
    </location>
</feature>
<dbReference type="AlphaFoldDB" id="A9V2D3"/>
<dbReference type="KEGG" id="mbr:MONBRDRAFT_26438"/>
<feature type="compositionally biased region" description="Polar residues" evidence="2">
    <location>
        <begin position="384"/>
        <end position="405"/>
    </location>
</feature>
<dbReference type="Proteomes" id="UP000001357">
    <property type="component" value="Unassembled WGS sequence"/>
</dbReference>
<keyword evidence="6" id="KW-1185">Reference proteome</keyword>
<organism evidence="5 6">
    <name type="scientific">Monosiga brevicollis</name>
    <name type="common">Choanoflagellate</name>
    <dbReference type="NCBI Taxonomy" id="81824"/>
    <lineage>
        <taxon>Eukaryota</taxon>
        <taxon>Choanoflagellata</taxon>
        <taxon>Craspedida</taxon>
        <taxon>Salpingoecidae</taxon>
        <taxon>Monosiga</taxon>
    </lineage>
</organism>
<keyword evidence="1" id="KW-0175">Coiled coil</keyword>
<evidence type="ECO:0000256" key="1">
    <source>
        <dbReference type="SAM" id="Coils"/>
    </source>
</evidence>
<feature type="signal peptide" evidence="3">
    <location>
        <begin position="1"/>
        <end position="15"/>
    </location>
</feature>
<feature type="coiled-coil region" evidence="1">
    <location>
        <begin position="69"/>
        <end position="96"/>
    </location>
</feature>
<proteinExistence type="predicted"/>
<dbReference type="RefSeq" id="XP_001746949.1">
    <property type="nucleotide sequence ID" value="XM_001746897.1"/>
</dbReference>
<dbReference type="InterPro" id="IPR039764">
    <property type="entry name" value="HABP4/SERBP1-like"/>
</dbReference>
<reference evidence="5 6" key="1">
    <citation type="journal article" date="2008" name="Nature">
        <title>The genome of the choanoflagellate Monosiga brevicollis and the origin of metazoans.</title>
        <authorList>
            <consortium name="JGI Sequencing"/>
            <person name="King N."/>
            <person name="Westbrook M.J."/>
            <person name="Young S.L."/>
            <person name="Kuo A."/>
            <person name="Abedin M."/>
            <person name="Chapman J."/>
            <person name="Fairclough S."/>
            <person name="Hellsten U."/>
            <person name="Isogai Y."/>
            <person name="Letunic I."/>
            <person name="Marr M."/>
            <person name="Pincus D."/>
            <person name="Putnam N."/>
            <person name="Rokas A."/>
            <person name="Wright K.J."/>
            <person name="Zuzow R."/>
            <person name="Dirks W."/>
            <person name="Good M."/>
            <person name="Goodstein D."/>
            <person name="Lemons D."/>
            <person name="Li W."/>
            <person name="Lyons J.B."/>
            <person name="Morris A."/>
            <person name="Nichols S."/>
            <person name="Richter D.J."/>
            <person name="Salamov A."/>
            <person name="Bork P."/>
            <person name="Lim W.A."/>
            <person name="Manning G."/>
            <person name="Miller W.T."/>
            <person name="McGinnis W."/>
            <person name="Shapiro H."/>
            <person name="Tjian R."/>
            <person name="Grigoriev I.V."/>
            <person name="Rokhsar D."/>
        </authorList>
    </citation>
    <scope>NUCLEOTIDE SEQUENCE [LARGE SCALE GENOMIC DNA]</scope>
    <source>
        <strain evidence="6">MX1 / ATCC 50154</strain>
    </source>
</reference>
<dbReference type="InParanoid" id="A9V2D3"/>
<dbReference type="EMBL" id="CH991555">
    <property type="protein sequence ID" value="EDQ88356.1"/>
    <property type="molecule type" value="Genomic_DNA"/>
</dbReference>
<protein>
    <recommendedName>
        <fullName evidence="4">Hyaluronan/mRNA-binding protein domain-containing protein</fullName>
    </recommendedName>
</protein>
<evidence type="ECO:0000256" key="3">
    <source>
        <dbReference type="SAM" id="SignalP"/>
    </source>
</evidence>